<name>A0A031FVL9_9MICO</name>
<dbReference type="InterPro" id="IPR050789">
    <property type="entry name" value="Diverse_Enzym_Activities"/>
</dbReference>
<dbReference type="SUPFAM" id="SSF56601">
    <property type="entry name" value="beta-lactamase/transpeptidase-like"/>
    <property type="match status" value="1"/>
</dbReference>
<keyword evidence="2" id="KW-0378">Hydrolase</keyword>
<feature type="domain" description="Beta-lactamase-related" evidence="1">
    <location>
        <begin position="35"/>
        <end position="305"/>
    </location>
</feature>
<sequence>MTSTSSSLPRSTPSAQGVDAAGVDRLIDAISQTDTEMHSLMVVRHGHVIAEGWWAPFAPDLKHLVYSLSKTFTSAAAGLAIAEGRFGLDDVMVDHFPELVPDDLDEKYRRYLVRHALTMSSGHESEALDRAAAASRKAGGDLLGGFFRVAPDREPGSVFAYSQPTIYGVGRLVAKTTGGTILDYLRPRLLDPLGIDEAQWMMLGDVEMGFSGIHVFTESLAKTGQLMLDGGRWQGEQILDPEWVATATSKQMDNDTAHRGPGAPDPIDWQQGYGFQYWMNRHGFRGDGAYGQFIIVWPEEDAVIITTAETIDMQTLLNLITEHLRPAMIGAGTDEADAALAERLSSLALPLPDDAGTGFSGTFDVDATAYPPGPFTSGGPVPGAERVEVSETGDGWAIRFVGDGVDATLPVGRGDWVSGEWPAPADGLDSVPFRSVAGVDADGVWHARLRMIQTPHALRVDITPGGKATLAWRFPPLRGDGPVGHALPSLD</sequence>
<dbReference type="PANTHER" id="PTHR43283">
    <property type="entry name" value="BETA-LACTAMASE-RELATED"/>
    <property type="match status" value="1"/>
</dbReference>
<evidence type="ECO:0000313" key="2">
    <source>
        <dbReference type="EMBL" id="EZP28216.1"/>
    </source>
</evidence>
<reference evidence="2 3" key="1">
    <citation type="submission" date="2014-03" db="EMBL/GenBank/DDBJ databases">
        <title>Draft Genome Sequences of 13 Willow Endophytes.</title>
        <authorList>
            <person name="Gan H.Y."/>
            <person name="Gan H.M."/>
            <person name="Savka M.A."/>
            <person name="Hudson A.O."/>
        </authorList>
    </citation>
    <scope>NUCLEOTIDE SEQUENCE [LARGE SCALE GENOMIC DNA]</scope>
    <source>
        <strain evidence="2 3">RIT293</strain>
    </source>
</reference>
<dbReference type="AlphaFoldDB" id="A0A031FVL9"/>
<proteinExistence type="predicted"/>
<dbReference type="PATRIC" id="fig|273677.3.peg.1177"/>
<dbReference type="PANTHER" id="PTHR43283:SF7">
    <property type="entry name" value="BETA-LACTAMASE-RELATED DOMAIN-CONTAINING PROTEIN"/>
    <property type="match status" value="1"/>
</dbReference>
<dbReference type="GO" id="GO:0016787">
    <property type="term" value="F:hydrolase activity"/>
    <property type="evidence" value="ECO:0007669"/>
    <property type="project" value="UniProtKB-KW"/>
</dbReference>
<gene>
    <name evidence="2" type="ORF">BW34_01194</name>
</gene>
<dbReference type="eggNOG" id="COG1680">
    <property type="taxonomic scope" value="Bacteria"/>
</dbReference>
<dbReference type="Pfam" id="PF00144">
    <property type="entry name" value="Beta-lactamase"/>
    <property type="match status" value="1"/>
</dbReference>
<dbReference type="EMBL" id="JFYO01000004">
    <property type="protein sequence ID" value="EZP28216.1"/>
    <property type="molecule type" value="Genomic_DNA"/>
</dbReference>
<keyword evidence="3" id="KW-1185">Reference proteome</keyword>
<dbReference type="Proteomes" id="UP000024001">
    <property type="component" value="Unassembled WGS sequence"/>
</dbReference>
<dbReference type="OrthoDB" id="9773047at2"/>
<organism evidence="2 3">
    <name type="scientific">Microbacterium oleivorans</name>
    <dbReference type="NCBI Taxonomy" id="273677"/>
    <lineage>
        <taxon>Bacteria</taxon>
        <taxon>Bacillati</taxon>
        <taxon>Actinomycetota</taxon>
        <taxon>Actinomycetes</taxon>
        <taxon>Micrococcales</taxon>
        <taxon>Microbacteriaceae</taxon>
        <taxon>Microbacterium</taxon>
    </lineage>
</organism>
<dbReference type="RefSeq" id="WP_036310335.1">
    <property type="nucleotide sequence ID" value="NZ_JFYO01000004.1"/>
</dbReference>
<comment type="caution">
    <text evidence="2">The sequence shown here is derived from an EMBL/GenBank/DDBJ whole genome shotgun (WGS) entry which is preliminary data.</text>
</comment>
<evidence type="ECO:0000313" key="3">
    <source>
        <dbReference type="Proteomes" id="UP000024001"/>
    </source>
</evidence>
<protein>
    <submittedName>
        <fullName evidence="2">HAD hydrolase, family IA</fullName>
    </submittedName>
</protein>
<accession>A0A031FVL9</accession>
<dbReference type="InterPro" id="IPR001466">
    <property type="entry name" value="Beta-lactam-related"/>
</dbReference>
<evidence type="ECO:0000259" key="1">
    <source>
        <dbReference type="Pfam" id="PF00144"/>
    </source>
</evidence>
<dbReference type="InterPro" id="IPR012338">
    <property type="entry name" value="Beta-lactam/transpept-like"/>
</dbReference>
<dbReference type="Gene3D" id="3.40.710.10">
    <property type="entry name" value="DD-peptidase/beta-lactamase superfamily"/>
    <property type="match status" value="1"/>
</dbReference>